<dbReference type="GO" id="GO:0035838">
    <property type="term" value="C:growing cell tip"/>
    <property type="evidence" value="ECO:0007669"/>
    <property type="project" value="TreeGrafter"/>
</dbReference>
<reference evidence="6 7" key="1">
    <citation type="submission" date="2019-02" db="EMBL/GenBank/DDBJ databases">
        <title>Genome sequencing of the rare red list fungi Dentipellis fragilis.</title>
        <authorList>
            <person name="Buettner E."/>
            <person name="Kellner H."/>
        </authorList>
    </citation>
    <scope>NUCLEOTIDE SEQUENCE [LARGE SCALE GENOMIC DNA]</scope>
    <source>
        <strain evidence="6 7">DSM 105465</strain>
    </source>
</reference>
<evidence type="ECO:0000256" key="3">
    <source>
        <dbReference type="ARBA" id="ARBA00022989"/>
    </source>
</evidence>
<dbReference type="GO" id="GO:0032153">
    <property type="term" value="C:cell division site"/>
    <property type="evidence" value="ECO:0007669"/>
    <property type="project" value="TreeGrafter"/>
</dbReference>
<protein>
    <recommendedName>
        <fullName evidence="8">Pali-domain-containing protein</fullName>
    </recommendedName>
</protein>
<feature type="transmembrane region" description="Helical" evidence="5">
    <location>
        <begin position="160"/>
        <end position="183"/>
    </location>
</feature>
<evidence type="ECO:0000313" key="6">
    <source>
        <dbReference type="EMBL" id="TFY62555.1"/>
    </source>
</evidence>
<evidence type="ECO:0000256" key="1">
    <source>
        <dbReference type="ARBA" id="ARBA00004141"/>
    </source>
</evidence>
<dbReference type="InterPro" id="IPR009571">
    <property type="entry name" value="SUR7/Rim9-like_fungi"/>
</dbReference>
<feature type="transmembrane region" description="Helical" evidence="5">
    <location>
        <begin position="118"/>
        <end position="140"/>
    </location>
</feature>
<evidence type="ECO:0000256" key="4">
    <source>
        <dbReference type="ARBA" id="ARBA00023136"/>
    </source>
</evidence>
<dbReference type="OrthoDB" id="2354757at2759"/>
<dbReference type="GO" id="GO:0005886">
    <property type="term" value="C:plasma membrane"/>
    <property type="evidence" value="ECO:0007669"/>
    <property type="project" value="InterPro"/>
</dbReference>
<evidence type="ECO:0000256" key="2">
    <source>
        <dbReference type="ARBA" id="ARBA00022692"/>
    </source>
</evidence>
<dbReference type="PANTHER" id="PTHR28013:SF3">
    <property type="entry name" value="PROTEIN DCV1-RELATED"/>
    <property type="match status" value="1"/>
</dbReference>
<name>A0A4Y9YJK4_9AGAM</name>
<keyword evidence="7" id="KW-1185">Reference proteome</keyword>
<proteinExistence type="predicted"/>
<dbReference type="STRING" id="205917.A0A4Y9YJK4"/>
<keyword evidence="3 5" id="KW-1133">Transmembrane helix</keyword>
<dbReference type="EMBL" id="SEOQ01000457">
    <property type="protein sequence ID" value="TFY62555.1"/>
    <property type="molecule type" value="Genomic_DNA"/>
</dbReference>
<comment type="subcellular location">
    <subcellularLocation>
        <location evidence="1">Membrane</location>
        <topology evidence="1">Multi-pass membrane protein</topology>
    </subcellularLocation>
</comment>
<feature type="transmembrane region" description="Helical" evidence="5">
    <location>
        <begin position="7"/>
        <end position="26"/>
    </location>
</feature>
<evidence type="ECO:0000256" key="5">
    <source>
        <dbReference type="SAM" id="Phobius"/>
    </source>
</evidence>
<dbReference type="Proteomes" id="UP000298327">
    <property type="component" value="Unassembled WGS sequence"/>
</dbReference>
<sequence>MAVGQVIPGLFFTFAAMVLLVFASVSSPTWDTIYFMTATSGSRTVHFGAFGFTGSDTHIGYTFDQFGFNNSRLDSATIHNLTKTLILHPIAAGIAGLATLFGLCGVSYHRAGTVFMSLLAGLAMLASLLAWVLDMALFGIARSQFRNEGWTAQYGNATWLTLGATVSLLLGFCLGACGVFGHYRRRRSEAY</sequence>
<feature type="transmembrane region" description="Helical" evidence="5">
    <location>
        <begin position="85"/>
        <end position="106"/>
    </location>
</feature>
<dbReference type="Pfam" id="PF06687">
    <property type="entry name" value="SUR7"/>
    <property type="match status" value="1"/>
</dbReference>
<dbReference type="InterPro" id="IPR051380">
    <property type="entry name" value="pH-response_reg_palI/RIM9"/>
</dbReference>
<accession>A0A4Y9YJK4</accession>
<evidence type="ECO:0000313" key="7">
    <source>
        <dbReference type="Proteomes" id="UP000298327"/>
    </source>
</evidence>
<dbReference type="AlphaFoldDB" id="A0A4Y9YJK4"/>
<dbReference type="PANTHER" id="PTHR28013">
    <property type="entry name" value="PROTEIN DCV1-RELATED"/>
    <property type="match status" value="1"/>
</dbReference>
<gene>
    <name evidence="6" type="ORF">EVG20_g6658</name>
</gene>
<keyword evidence="4 5" id="KW-0472">Membrane</keyword>
<organism evidence="6 7">
    <name type="scientific">Dentipellis fragilis</name>
    <dbReference type="NCBI Taxonomy" id="205917"/>
    <lineage>
        <taxon>Eukaryota</taxon>
        <taxon>Fungi</taxon>
        <taxon>Dikarya</taxon>
        <taxon>Basidiomycota</taxon>
        <taxon>Agaricomycotina</taxon>
        <taxon>Agaricomycetes</taxon>
        <taxon>Russulales</taxon>
        <taxon>Hericiaceae</taxon>
        <taxon>Dentipellis</taxon>
    </lineage>
</organism>
<keyword evidence="2 5" id="KW-0812">Transmembrane</keyword>
<comment type="caution">
    <text evidence="6">The sequence shown here is derived from an EMBL/GenBank/DDBJ whole genome shotgun (WGS) entry which is preliminary data.</text>
</comment>
<evidence type="ECO:0008006" key="8">
    <source>
        <dbReference type="Google" id="ProtNLM"/>
    </source>
</evidence>